<dbReference type="AlphaFoldDB" id="A0AAE2SC59"/>
<comment type="caution">
    <text evidence="6">The sequence shown here is derived from an EMBL/GenBank/DDBJ whole genome shotgun (WGS) entry which is preliminary data.</text>
</comment>
<sequence>MNTSHHIAIIGGGPAGLRAAEVAAELGARVTVYDAMPSVGRKFLIAGKSGLNLTNGEAWSDFLEKYSGRSLPESSWRKILTDFDHLALRQWALDLGIETFVASSGKVFPCPVDGTIRAAPLLRRWIEKLRARGVVFKTRHRWIGFTPAGHLHFHHQGSEIEVTADATILALGGASWPRTGSDGRWQQLLAAQGIHSEKFTSANCGWEVDWPAEILEVAEGLPMKNLELSAGTMTRRGELVLTRYGLEGGPIYRLGPALRAQTSPELHIDFKPNTSREELVAKMGSVRRNFVREARRRWKLDAATCALLKHLPDRGPWKSAEQLAGEVKHCRIPLTGPRPIEEAISSAGGIRWNELDENLMLQKMPGVFAAGEMIDWDAPTGGYLLQACFATGDHAARAALRFLNSSA</sequence>
<keyword evidence="7" id="KW-1185">Reference proteome</keyword>
<proteinExistence type="predicted"/>
<dbReference type="InterPro" id="IPR004792">
    <property type="entry name" value="BaiN-like"/>
</dbReference>
<dbReference type="SUPFAM" id="SSF51905">
    <property type="entry name" value="FAD/NAD(P)-binding domain"/>
    <property type="match status" value="1"/>
</dbReference>
<dbReference type="NCBIfam" id="TIGR00275">
    <property type="entry name" value="aminoacetone oxidase family FAD-binding enzyme"/>
    <property type="match status" value="1"/>
</dbReference>
<evidence type="ECO:0000256" key="1">
    <source>
        <dbReference type="ARBA" id="ARBA00001974"/>
    </source>
</evidence>
<dbReference type="InterPro" id="IPR057661">
    <property type="entry name" value="RsdA/BaiN/AoA(So)_Rossmann"/>
</dbReference>
<evidence type="ECO:0000256" key="2">
    <source>
        <dbReference type="ARBA" id="ARBA00022630"/>
    </source>
</evidence>
<dbReference type="Pfam" id="PF03486">
    <property type="entry name" value="HI0933_like"/>
    <property type="match status" value="1"/>
</dbReference>
<evidence type="ECO:0000313" key="6">
    <source>
        <dbReference type="EMBL" id="MBK1853581.1"/>
    </source>
</evidence>
<dbReference type="EMBL" id="JAENIG010000001">
    <property type="protein sequence ID" value="MBK1853581.1"/>
    <property type="molecule type" value="Genomic_DNA"/>
</dbReference>
<dbReference type="Pfam" id="PF22780">
    <property type="entry name" value="HI0933_like_1st"/>
    <property type="match status" value="1"/>
</dbReference>
<organism evidence="6 7">
    <name type="scientific">Oceaniferula flava</name>
    <dbReference type="NCBI Taxonomy" id="2800421"/>
    <lineage>
        <taxon>Bacteria</taxon>
        <taxon>Pseudomonadati</taxon>
        <taxon>Verrucomicrobiota</taxon>
        <taxon>Verrucomicrobiia</taxon>
        <taxon>Verrucomicrobiales</taxon>
        <taxon>Verrucomicrobiaceae</taxon>
        <taxon>Oceaniferula</taxon>
    </lineage>
</organism>
<evidence type="ECO:0000313" key="7">
    <source>
        <dbReference type="Proteomes" id="UP000634206"/>
    </source>
</evidence>
<dbReference type="PANTHER" id="PTHR42887">
    <property type="entry name" value="OS12G0638800 PROTEIN"/>
    <property type="match status" value="1"/>
</dbReference>
<dbReference type="InterPro" id="IPR022460">
    <property type="entry name" value="Flavoprotein_PP4765"/>
</dbReference>
<dbReference type="PANTHER" id="PTHR42887:SF1">
    <property type="entry name" value="BLR3961 PROTEIN"/>
    <property type="match status" value="1"/>
</dbReference>
<evidence type="ECO:0000259" key="4">
    <source>
        <dbReference type="Pfam" id="PF03486"/>
    </source>
</evidence>
<dbReference type="Gene3D" id="3.50.50.60">
    <property type="entry name" value="FAD/NAD(P)-binding domain"/>
    <property type="match status" value="1"/>
</dbReference>
<comment type="cofactor">
    <cofactor evidence="1">
        <name>FAD</name>
        <dbReference type="ChEBI" id="CHEBI:57692"/>
    </cofactor>
</comment>
<dbReference type="RefSeq" id="WP_309488538.1">
    <property type="nucleotide sequence ID" value="NZ_JAENIG010000001.1"/>
</dbReference>
<dbReference type="SUPFAM" id="SSF160996">
    <property type="entry name" value="HI0933 insert domain-like"/>
    <property type="match status" value="1"/>
</dbReference>
<reference evidence="6" key="1">
    <citation type="submission" date="2021-01" db="EMBL/GenBank/DDBJ databases">
        <title>Modified the classification status of verrucomicrobia.</title>
        <authorList>
            <person name="Feng X."/>
        </authorList>
    </citation>
    <scope>NUCLEOTIDE SEQUENCE</scope>
    <source>
        <strain evidence="6">5K15</strain>
    </source>
</reference>
<accession>A0AAE2SC59</accession>
<feature type="domain" description="RsdA/BaiN/AoA(So)-like insert" evidence="5">
    <location>
        <begin position="202"/>
        <end position="345"/>
    </location>
</feature>
<feature type="domain" description="RsdA/BaiN/AoA(So)-like Rossmann fold-like" evidence="4">
    <location>
        <begin position="6"/>
        <end position="397"/>
    </location>
</feature>
<dbReference type="InterPro" id="IPR036188">
    <property type="entry name" value="FAD/NAD-bd_sf"/>
</dbReference>
<protein>
    <submittedName>
        <fullName evidence="6">TIGR03862 family flavoprotein</fullName>
    </submittedName>
</protein>
<dbReference type="Gene3D" id="1.10.8.260">
    <property type="entry name" value="HI0933 insert domain-like"/>
    <property type="match status" value="1"/>
</dbReference>
<gene>
    <name evidence="6" type="ORF">JIN83_01290</name>
</gene>
<dbReference type="PRINTS" id="PR00411">
    <property type="entry name" value="PNDRDTASEI"/>
</dbReference>
<evidence type="ECO:0000256" key="3">
    <source>
        <dbReference type="ARBA" id="ARBA00022827"/>
    </source>
</evidence>
<keyword evidence="2" id="KW-0285">Flavoprotein</keyword>
<dbReference type="Proteomes" id="UP000634206">
    <property type="component" value="Unassembled WGS sequence"/>
</dbReference>
<name>A0AAE2SC59_9BACT</name>
<dbReference type="Gene3D" id="2.40.30.10">
    <property type="entry name" value="Translation factors"/>
    <property type="match status" value="1"/>
</dbReference>
<dbReference type="InterPro" id="IPR055178">
    <property type="entry name" value="RsdA/BaiN/AoA(So)-like_dom"/>
</dbReference>
<dbReference type="PRINTS" id="PR00368">
    <property type="entry name" value="FADPNR"/>
</dbReference>
<dbReference type="NCBIfam" id="TIGR03862">
    <property type="entry name" value="flavo_PP4765"/>
    <property type="match status" value="1"/>
</dbReference>
<evidence type="ECO:0000259" key="5">
    <source>
        <dbReference type="Pfam" id="PF22780"/>
    </source>
</evidence>
<dbReference type="InterPro" id="IPR023166">
    <property type="entry name" value="BaiN-like_dom_sf"/>
</dbReference>
<keyword evidence="3" id="KW-0274">FAD</keyword>